<protein>
    <submittedName>
        <fullName evidence="3">Twist-like1a</fullName>
    </submittedName>
</protein>
<accession>A0A6F9DWH4</accession>
<dbReference type="CDD" id="cd11390">
    <property type="entry name" value="bHLH_TS"/>
    <property type="match status" value="1"/>
</dbReference>
<proteinExistence type="evidence at transcript level"/>
<dbReference type="InterPro" id="IPR050283">
    <property type="entry name" value="E-box_TF_Regulators"/>
</dbReference>
<dbReference type="SUPFAM" id="SSF47459">
    <property type="entry name" value="HLH, helix-loop-helix DNA-binding domain"/>
    <property type="match status" value="1"/>
</dbReference>
<organism evidence="3">
    <name type="scientific">Phallusia mammillata</name>
    <dbReference type="NCBI Taxonomy" id="59560"/>
    <lineage>
        <taxon>Eukaryota</taxon>
        <taxon>Metazoa</taxon>
        <taxon>Chordata</taxon>
        <taxon>Tunicata</taxon>
        <taxon>Ascidiacea</taxon>
        <taxon>Phlebobranchia</taxon>
        <taxon>Ascidiidae</taxon>
        <taxon>Phallusia</taxon>
    </lineage>
</organism>
<dbReference type="GO" id="GO:0000977">
    <property type="term" value="F:RNA polymerase II transcription regulatory region sequence-specific DNA binding"/>
    <property type="evidence" value="ECO:0007669"/>
    <property type="project" value="TreeGrafter"/>
</dbReference>
<name>A0A6F9DWH4_9ASCI</name>
<dbReference type="InterPro" id="IPR036638">
    <property type="entry name" value="HLH_DNA-bd_sf"/>
</dbReference>
<dbReference type="GO" id="GO:0032502">
    <property type="term" value="P:developmental process"/>
    <property type="evidence" value="ECO:0007669"/>
    <property type="project" value="TreeGrafter"/>
</dbReference>
<evidence type="ECO:0000256" key="1">
    <source>
        <dbReference type="SAM" id="MobiDB-lite"/>
    </source>
</evidence>
<dbReference type="PROSITE" id="PS50888">
    <property type="entry name" value="BHLH"/>
    <property type="match status" value="1"/>
</dbReference>
<dbReference type="EMBL" id="LR791526">
    <property type="protein sequence ID" value="CAB3267388.1"/>
    <property type="molecule type" value="mRNA"/>
</dbReference>
<dbReference type="InterPro" id="IPR011598">
    <property type="entry name" value="bHLH_dom"/>
</dbReference>
<gene>
    <name evidence="3" type="primary">Twist-r.a</name>
</gene>
<dbReference type="PANTHER" id="PTHR23349:SF72">
    <property type="entry name" value="HLH54F"/>
    <property type="match status" value="1"/>
</dbReference>
<evidence type="ECO:0000313" key="3">
    <source>
        <dbReference type="EMBL" id="CAB3267388.1"/>
    </source>
</evidence>
<reference evidence="3" key="1">
    <citation type="submission" date="2020-04" db="EMBL/GenBank/DDBJ databases">
        <authorList>
            <person name="Neveu A P."/>
        </authorList>
    </citation>
    <scope>NUCLEOTIDE SEQUENCE</scope>
    <source>
        <tissue evidence="3">Whole embryo</tissue>
    </source>
</reference>
<evidence type="ECO:0000259" key="2">
    <source>
        <dbReference type="PROSITE" id="PS50888"/>
    </source>
</evidence>
<feature type="domain" description="BHLH" evidence="2">
    <location>
        <begin position="37"/>
        <end position="90"/>
    </location>
</feature>
<feature type="region of interest" description="Disordered" evidence="1">
    <location>
        <begin position="17"/>
        <end position="47"/>
    </location>
</feature>
<dbReference type="GO" id="GO:0000981">
    <property type="term" value="F:DNA-binding transcription factor activity, RNA polymerase II-specific"/>
    <property type="evidence" value="ECO:0007669"/>
    <property type="project" value="TreeGrafter"/>
</dbReference>
<sequence length="277" mass="31866">MNCAYEQGTIDQGITYMRSTAQKRKSDVDSTSSISKKRRPNAAGRERQRLRVFNEALEDLQSVIPIRLTQNRKLHKKQTLQLAIRYINFLHGCMNGERQWEERNRFWCKSEDELMMDAIDAAGEPSPIGHLPVTTTSHQQLPMENGYNCQPVDDSWNTLPTYNMSPEPPMQYHAQSMTQYQEGYQQYTAPQFPQTFEEVQHQDLICTKTDEFPVYNSEPFFAEQGPNYFVPINENTCMPDYSTVAQDDVFHFISSAESVLNPDSPESGFVSTASYDL</sequence>
<dbReference type="SMART" id="SM00353">
    <property type="entry name" value="HLH"/>
    <property type="match status" value="1"/>
</dbReference>
<dbReference type="Gene3D" id="4.10.280.10">
    <property type="entry name" value="Helix-loop-helix DNA-binding domain"/>
    <property type="match status" value="1"/>
</dbReference>
<dbReference type="Pfam" id="PF00010">
    <property type="entry name" value="HLH"/>
    <property type="match status" value="1"/>
</dbReference>
<dbReference type="PANTHER" id="PTHR23349">
    <property type="entry name" value="BASIC HELIX-LOOP-HELIX TRANSCRIPTION FACTOR, TWIST"/>
    <property type="match status" value="1"/>
</dbReference>
<dbReference type="GO" id="GO:0046983">
    <property type="term" value="F:protein dimerization activity"/>
    <property type="evidence" value="ECO:0007669"/>
    <property type="project" value="InterPro"/>
</dbReference>
<dbReference type="AlphaFoldDB" id="A0A6F9DWH4"/>